<dbReference type="InterPro" id="IPR009000">
    <property type="entry name" value="Transl_B-barrel_sf"/>
</dbReference>
<dbReference type="PANTHER" id="PTHR33692">
    <property type="entry name" value="RIBOSOME MATURATION FACTOR RIMM"/>
    <property type="match status" value="1"/>
</dbReference>
<sequence length="176" mass="20107">MNSEFVQVATLGKSVGLKGYLKLHNKSDFIEQFKKDSKFFDEKGAEFVIKHFDKTNSTALFYGFEDVDLAKTLTNKTLYTTKELTRKSCKLKKNEYFYFDIIGLNVVENDEILGVATDIDDTTSNHLLEVKTAKKLVDLKLAKHFFIPYVDNFIVSVDLDLKQISVKNSKAILENS</sequence>
<proteinExistence type="inferred from homology"/>
<dbReference type="InterPro" id="IPR011961">
    <property type="entry name" value="RimM"/>
</dbReference>
<comment type="function">
    <text evidence="5">An accessory protein needed during the final step in the assembly of 30S ribosomal subunit, possibly for assembly of the head region. Essential for efficient processing of 16S rRNA. May be needed both before and after RbfA during the maturation of 16S rRNA. It has affinity for free ribosomal 30S subunits but not for 70S ribosomes.</text>
</comment>
<dbReference type="RefSeq" id="WP_171994199.1">
    <property type="nucleotide sequence ID" value="NZ_CP012542.1"/>
</dbReference>
<keyword evidence="1 5" id="KW-0963">Cytoplasm</keyword>
<evidence type="ECO:0000259" key="7">
    <source>
        <dbReference type="Pfam" id="PF24986"/>
    </source>
</evidence>
<dbReference type="GO" id="GO:0005737">
    <property type="term" value="C:cytoplasm"/>
    <property type="evidence" value="ECO:0007669"/>
    <property type="project" value="UniProtKB-SubCell"/>
</dbReference>
<dbReference type="NCBIfam" id="TIGR02273">
    <property type="entry name" value="16S_RimM"/>
    <property type="match status" value="1"/>
</dbReference>
<evidence type="ECO:0000256" key="4">
    <source>
        <dbReference type="ARBA" id="ARBA00023186"/>
    </source>
</evidence>
<dbReference type="Gene3D" id="2.30.30.240">
    <property type="entry name" value="PRC-barrel domain"/>
    <property type="match status" value="1"/>
</dbReference>
<comment type="similarity">
    <text evidence="5">Belongs to the RimM family.</text>
</comment>
<keyword evidence="3 5" id="KW-0698">rRNA processing</keyword>
<dbReference type="EMBL" id="CP012542">
    <property type="protein sequence ID" value="QCD45488.1"/>
    <property type="molecule type" value="Genomic_DNA"/>
</dbReference>
<evidence type="ECO:0000256" key="5">
    <source>
        <dbReference type="HAMAP-Rule" id="MF_00014"/>
    </source>
</evidence>
<dbReference type="GO" id="GO:0005840">
    <property type="term" value="C:ribosome"/>
    <property type="evidence" value="ECO:0007669"/>
    <property type="project" value="InterPro"/>
</dbReference>
<dbReference type="SUPFAM" id="SSF50346">
    <property type="entry name" value="PRC-barrel domain"/>
    <property type="match status" value="1"/>
</dbReference>
<dbReference type="AlphaFoldDB" id="A0A6G5QIH8"/>
<dbReference type="InterPro" id="IPR056792">
    <property type="entry name" value="PRC_RimM"/>
</dbReference>
<dbReference type="InterPro" id="IPR036976">
    <property type="entry name" value="RimM_N_sf"/>
</dbReference>
<keyword evidence="9" id="KW-1185">Reference proteome</keyword>
<dbReference type="SUPFAM" id="SSF50447">
    <property type="entry name" value="Translation proteins"/>
    <property type="match status" value="1"/>
</dbReference>
<dbReference type="PANTHER" id="PTHR33692:SF1">
    <property type="entry name" value="RIBOSOME MATURATION FACTOR RIMM"/>
    <property type="match status" value="1"/>
</dbReference>
<dbReference type="GO" id="GO:0043022">
    <property type="term" value="F:ribosome binding"/>
    <property type="evidence" value="ECO:0007669"/>
    <property type="project" value="InterPro"/>
</dbReference>
<name>A0A6G5QIH8_9BACT</name>
<gene>
    <name evidence="5 8" type="primary">rimM</name>
    <name evidence="8" type="ORF">CMUC_1739</name>
</gene>
<reference evidence="8 9" key="1">
    <citation type="submission" date="2016-07" db="EMBL/GenBank/DDBJ databases">
        <title>Comparative genomics of the Campylobacter concisus group.</title>
        <authorList>
            <person name="Miller W.G."/>
            <person name="Yee E."/>
            <person name="Chapman M.H."/>
            <person name="Huynh S."/>
            <person name="Bono J.L."/>
            <person name="On S.L.W."/>
            <person name="StLeger J."/>
            <person name="Foster G."/>
            <person name="Parker C.T."/>
        </authorList>
    </citation>
    <scope>NUCLEOTIDE SEQUENCE [LARGE SCALE GENOMIC DNA]</scope>
    <source>
        <strain evidence="8 9">CCUG 21559</strain>
    </source>
</reference>
<dbReference type="Gene3D" id="2.40.30.60">
    <property type="entry name" value="RimM"/>
    <property type="match status" value="1"/>
</dbReference>
<evidence type="ECO:0000313" key="9">
    <source>
        <dbReference type="Proteomes" id="UP000503264"/>
    </source>
</evidence>
<evidence type="ECO:0000313" key="8">
    <source>
        <dbReference type="EMBL" id="QCD45488.1"/>
    </source>
</evidence>
<feature type="domain" description="RimM N-terminal" evidence="6">
    <location>
        <begin position="8"/>
        <end position="83"/>
    </location>
</feature>
<evidence type="ECO:0000256" key="1">
    <source>
        <dbReference type="ARBA" id="ARBA00022490"/>
    </source>
</evidence>
<dbReference type="Proteomes" id="UP000503264">
    <property type="component" value="Chromosome"/>
</dbReference>
<comment type="subcellular location">
    <subcellularLocation>
        <location evidence="5">Cytoplasm</location>
    </subcellularLocation>
</comment>
<keyword evidence="4 5" id="KW-0143">Chaperone</keyword>
<evidence type="ECO:0000259" key="6">
    <source>
        <dbReference type="Pfam" id="PF01782"/>
    </source>
</evidence>
<dbReference type="GO" id="GO:0006364">
    <property type="term" value="P:rRNA processing"/>
    <property type="evidence" value="ECO:0007669"/>
    <property type="project" value="UniProtKB-UniRule"/>
</dbReference>
<comment type="domain">
    <text evidence="5">The PRC barrel domain binds ribosomal protein uS19.</text>
</comment>
<keyword evidence="2 5" id="KW-0690">Ribosome biogenesis</keyword>
<evidence type="ECO:0000256" key="2">
    <source>
        <dbReference type="ARBA" id="ARBA00022517"/>
    </source>
</evidence>
<evidence type="ECO:0000256" key="3">
    <source>
        <dbReference type="ARBA" id="ARBA00022552"/>
    </source>
</evidence>
<dbReference type="GO" id="GO:0042274">
    <property type="term" value="P:ribosomal small subunit biogenesis"/>
    <property type="evidence" value="ECO:0007669"/>
    <property type="project" value="UniProtKB-UniRule"/>
</dbReference>
<feature type="domain" description="Ribosome maturation factor RimM PRC barrel" evidence="7">
    <location>
        <begin position="99"/>
        <end position="167"/>
    </location>
</feature>
<dbReference type="HAMAP" id="MF_00014">
    <property type="entry name" value="Ribosome_mat_RimM"/>
    <property type="match status" value="1"/>
</dbReference>
<dbReference type="InterPro" id="IPR011033">
    <property type="entry name" value="PRC_barrel-like_sf"/>
</dbReference>
<protein>
    <recommendedName>
        <fullName evidence="5">Ribosome maturation factor RimM</fullName>
    </recommendedName>
</protein>
<dbReference type="Pfam" id="PF24986">
    <property type="entry name" value="PRC_RimM"/>
    <property type="match status" value="1"/>
</dbReference>
<organism evidence="8 9">
    <name type="scientific">Campylobacter mucosalis CCUG 21559</name>
    <dbReference type="NCBI Taxonomy" id="1032067"/>
    <lineage>
        <taxon>Bacteria</taxon>
        <taxon>Pseudomonadati</taxon>
        <taxon>Campylobacterota</taxon>
        <taxon>Epsilonproteobacteria</taxon>
        <taxon>Campylobacterales</taxon>
        <taxon>Campylobacteraceae</taxon>
        <taxon>Campylobacter</taxon>
    </lineage>
</organism>
<dbReference type="InterPro" id="IPR002676">
    <property type="entry name" value="RimM_N"/>
</dbReference>
<accession>A0A6G5QIH8</accession>
<dbReference type="Pfam" id="PF01782">
    <property type="entry name" value="RimM"/>
    <property type="match status" value="1"/>
</dbReference>
<comment type="subunit">
    <text evidence="5">Binds ribosomal protein uS19.</text>
</comment>